<accession>A0AAV4J081</accession>
<reference evidence="8 9" key="1">
    <citation type="journal article" date="2021" name="Elife">
        <title>Chloroplast acquisition without the gene transfer in kleptoplastic sea slugs, Plakobranchus ocellatus.</title>
        <authorList>
            <person name="Maeda T."/>
            <person name="Takahashi S."/>
            <person name="Yoshida T."/>
            <person name="Shimamura S."/>
            <person name="Takaki Y."/>
            <person name="Nagai Y."/>
            <person name="Toyoda A."/>
            <person name="Suzuki Y."/>
            <person name="Arimoto A."/>
            <person name="Ishii H."/>
            <person name="Satoh N."/>
            <person name="Nishiyama T."/>
            <person name="Hasebe M."/>
            <person name="Maruyama T."/>
            <person name="Minagawa J."/>
            <person name="Obokata J."/>
            <person name="Shigenobu S."/>
        </authorList>
    </citation>
    <scope>NUCLEOTIDE SEQUENCE [LARGE SCALE GENOMIC DNA]</scope>
</reference>
<feature type="region of interest" description="Disordered" evidence="7">
    <location>
        <begin position="93"/>
        <end position="130"/>
    </location>
</feature>
<evidence type="ECO:0000256" key="2">
    <source>
        <dbReference type="ARBA" id="ARBA00004316"/>
    </source>
</evidence>
<keyword evidence="6" id="KW-0175">Coiled coil</keyword>
<keyword evidence="4" id="KW-0206">Cytoskeleton</keyword>
<feature type="coiled-coil region" evidence="6">
    <location>
        <begin position="369"/>
        <end position="403"/>
    </location>
</feature>
<dbReference type="EMBL" id="BMAT01013513">
    <property type="protein sequence ID" value="GFS14382.1"/>
    <property type="molecule type" value="Genomic_DNA"/>
</dbReference>
<dbReference type="Proteomes" id="UP000762676">
    <property type="component" value="Unassembled WGS sequence"/>
</dbReference>
<dbReference type="PANTHER" id="PTHR14871:SF1">
    <property type="entry name" value="DYNEIN REGULATORY COMPLEX PROTEIN 9"/>
    <property type="match status" value="1"/>
</dbReference>
<dbReference type="GO" id="GO:0031514">
    <property type="term" value="C:motile cilium"/>
    <property type="evidence" value="ECO:0007669"/>
    <property type="project" value="TreeGrafter"/>
</dbReference>
<evidence type="ECO:0000256" key="5">
    <source>
        <dbReference type="ARBA" id="ARBA00023273"/>
    </source>
</evidence>
<organism evidence="8 9">
    <name type="scientific">Elysia marginata</name>
    <dbReference type="NCBI Taxonomy" id="1093978"/>
    <lineage>
        <taxon>Eukaryota</taxon>
        <taxon>Metazoa</taxon>
        <taxon>Spiralia</taxon>
        <taxon>Lophotrochozoa</taxon>
        <taxon>Mollusca</taxon>
        <taxon>Gastropoda</taxon>
        <taxon>Heterobranchia</taxon>
        <taxon>Euthyneura</taxon>
        <taxon>Panpulmonata</taxon>
        <taxon>Sacoglossa</taxon>
        <taxon>Placobranchoidea</taxon>
        <taxon>Plakobranchidae</taxon>
        <taxon>Elysia</taxon>
    </lineage>
</organism>
<dbReference type="GO" id="GO:0044782">
    <property type="term" value="P:cilium organization"/>
    <property type="evidence" value="ECO:0007669"/>
    <property type="project" value="TreeGrafter"/>
</dbReference>
<comment type="subcellular location">
    <subcellularLocation>
        <location evidence="2">Cell projection</location>
    </subcellularLocation>
    <subcellularLocation>
        <location evidence="1">Cytoplasm</location>
        <location evidence="1">Cytoskeleton</location>
    </subcellularLocation>
</comment>
<dbReference type="InterPro" id="IPR042618">
    <property type="entry name" value="IQCG"/>
</dbReference>
<evidence type="ECO:0000313" key="8">
    <source>
        <dbReference type="EMBL" id="GFS14382.1"/>
    </source>
</evidence>
<feature type="compositionally biased region" description="Low complexity" evidence="7">
    <location>
        <begin position="95"/>
        <end position="109"/>
    </location>
</feature>
<sequence length="466" mass="53615">MLMALQVAVIFEDLVDTMTAMSNAIPAPTTEIRTAESIVEDDYFNRPRYAGELQELTRTAHPPLPKTQFAQESIRPLHLPPIRFRSLVSEDVERGSVGSRAGSSTSSTGQPSRKTKRSQHAGIPDSVISSGMALPRASSARDSTLQSLAGSQHGDNGVMNGYVLKQFYMPKVYKRVWQSNKDTPKRTFDEMVKNAGLKKSNPHHKLQADIGAIKLMMADIFNELVQKASWETLGHHLHKEKSERLRLISSSQRLLHMRRYSKHLRAQINETRQSKKKELDALKLLEHQIEDEGQELSMRTEVEDVYTQNYVNAKIHESLKASAKAPNQCLEELTRLDKWLLLEDAAHYNWQQYLVIRIDRVKKLLDYWVEKYETDKERLMADLEELKEERAATAAHRERIQAKIKLWMPIIKDNRRVLELQEEKDAYILKCAYYATKVAARWRGYMVRAGLGNFRELSAMRNQTSE</sequence>
<keyword evidence="3" id="KW-0963">Cytoplasm</keyword>
<evidence type="ECO:0000256" key="7">
    <source>
        <dbReference type="SAM" id="MobiDB-lite"/>
    </source>
</evidence>
<name>A0AAV4J081_9GAST</name>
<evidence type="ECO:0000256" key="6">
    <source>
        <dbReference type="SAM" id="Coils"/>
    </source>
</evidence>
<evidence type="ECO:0000256" key="1">
    <source>
        <dbReference type="ARBA" id="ARBA00004245"/>
    </source>
</evidence>
<evidence type="ECO:0000256" key="3">
    <source>
        <dbReference type="ARBA" id="ARBA00022490"/>
    </source>
</evidence>
<gene>
    <name evidence="8" type="ORF">ElyMa_006745100</name>
</gene>
<dbReference type="AlphaFoldDB" id="A0AAV4J081"/>
<dbReference type="GO" id="GO:0005737">
    <property type="term" value="C:cytoplasm"/>
    <property type="evidence" value="ECO:0007669"/>
    <property type="project" value="TreeGrafter"/>
</dbReference>
<keyword evidence="9" id="KW-1185">Reference proteome</keyword>
<evidence type="ECO:0000313" key="9">
    <source>
        <dbReference type="Proteomes" id="UP000762676"/>
    </source>
</evidence>
<proteinExistence type="predicted"/>
<evidence type="ECO:0000256" key="4">
    <source>
        <dbReference type="ARBA" id="ARBA00023212"/>
    </source>
</evidence>
<feature type="coiled-coil region" evidence="6">
    <location>
        <begin position="265"/>
        <end position="292"/>
    </location>
</feature>
<dbReference type="PANTHER" id="PTHR14871">
    <property type="entry name" value="DYNEIN REGULATORY COMPLEX PROTEIN 9"/>
    <property type="match status" value="1"/>
</dbReference>
<comment type="caution">
    <text evidence="8">The sequence shown here is derived from an EMBL/GenBank/DDBJ whole genome shotgun (WGS) entry which is preliminary data.</text>
</comment>
<dbReference type="GO" id="GO:0005856">
    <property type="term" value="C:cytoskeleton"/>
    <property type="evidence" value="ECO:0007669"/>
    <property type="project" value="UniProtKB-SubCell"/>
</dbReference>
<protein>
    <submittedName>
        <fullName evidence="8">IQ domain-containing protein G</fullName>
    </submittedName>
</protein>
<keyword evidence="5" id="KW-0966">Cell projection</keyword>